<reference evidence="9" key="1">
    <citation type="journal article" date="2020" name="bioRxiv">
        <title>A rank-normalized archaeal taxonomy based on genome phylogeny resolves widespread incomplete and uneven classifications.</title>
        <authorList>
            <person name="Rinke C."/>
            <person name="Chuvochina M."/>
            <person name="Mussig A.J."/>
            <person name="Chaumeil P.-A."/>
            <person name="Waite D.W."/>
            <person name="Whitman W.B."/>
            <person name="Parks D.H."/>
            <person name="Hugenholtz P."/>
        </authorList>
    </citation>
    <scope>NUCLEOTIDE SEQUENCE</scope>
    <source>
        <strain evidence="9">UBA12518</strain>
    </source>
</reference>
<proteinExistence type="inferred from homology"/>
<evidence type="ECO:0000256" key="4">
    <source>
        <dbReference type="ARBA" id="ARBA00022833"/>
    </source>
</evidence>
<dbReference type="GO" id="GO:0008270">
    <property type="term" value="F:zinc ion binding"/>
    <property type="evidence" value="ECO:0007669"/>
    <property type="project" value="UniProtKB-UniRule"/>
</dbReference>
<keyword evidence="3 7" id="KW-0863">Zinc-finger</keyword>
<evidence type="ECO:0000313" key="10">
    <source>
        <dbReference type="Proteomes" id="UP000600363"/>
    </source>
</evidence>
<dbReference type="GO" id="GO:1990904">
    <property type="term" value="C:ribonucleoprotein complex"/>
    <property type="evidence" value="ECO:0007669"/>
    <property type="project" value="UniProtKB-KW"/>
</dbReference>
<dbReference type="FunFam" id="2.20.25.100:FF:000002">
    <property type="entry name" value="30S ribosomal protein S27e"/>
    <property type="match status" value="1"/>
</dbReference>
<feature type="binding site" evidence="7">
    <location>
        <position position="33"/>
    </location>
    <ligand>
        <name>Zn(2+)</name>
        <dbReference type="ChEBI" id="CHEBI:29105"/>
    </ligand>
</feature>
<dbReference type="GO" id="GO:0005840">
    <property type="term" value="C:ribosome"/>
    <property type="evidence" value="ECO:0007669"/>
    <property type="project" value="UniProtKB-KW"/>
</dbReference>
<comment type="cofactor">
    <cofactor evidence="7 8">
        <name>Zn(2+)</name>
        <dbReference type="ChEBI" id="CHEBI:29105"/>
    </cofactor>
    <text evidence="7 8">Binds 1 zinc ion per subunit.</text>
</comment>
<evidence type="ECO:0000256" key="3">
    <source>
        <dbReference type="ARBA" id="ARBA00022771"/>
    </source>
</evidence>
<keyword evidence="2 7" id="KW-0479">Metal-binding</keyword>
<feature type="binding site" evidence="7">
    <location>
        <position position="36"/>
    </location>
    <ligand>
        <name>Zn(2+)</name>
        <dbReference type="ChEBI" id="CHEBI:29105"/>
    </ligand>
</feature>
<evidence type="ECO:0000313" key="9">
    <source>
        <dbReference type="EMBL" id="HIH69050.1"/>
    </source>
</evidence>
<evidence type="ECO:0000256" key="2">
    <source>
        <dbReference type="ARBA" id="ARBA00022723"/>
    </source>
</evidence>
<feature type="binding site" evidence="7">
    <location>
        <position position="17"/>
    </location>
    <ligand>
        <name>Zn(2+)</name>
        <dbReference type="ChEBI" id="CHEBI:29105"/>
    </ligand>
</feature>
<dbReference type="InterPro" id="IPR000592">
    <property type="entry name" value="Ribosomal_eS27"/>
</dbReference>
<gene>
    <name evidence="7" type="primary">rps27e</name>
    <name evidence="9" type="ORF">HA299_00260</name>
</gene>
<dbReference type="SUPFAM" id="SSF57829">
    <property type="entry name" value="Zn-binding ribosomal proteins"/>
    <property type="match status" value="1"/>
</dbReference>
<evidence type="ECO:0000256" key="6">
    <source>
        <dbReference type="ARBA" id="ARBA00023274"/>
    </source>
</evidence>
<feature type="zinc finger region" description="C4-type" evidence="7">
    <location>
        <begin position="14"/>
        <end position="36"/>
    </location>
</feature>
<evidence type="ECO:0000256" key="1">
    <source>
        <dbReference type="ARBA" id="ARBA00010919"/>
    </source>
</evidence>
<dbReference type="EMBL" id="DUIH01000002">
    <property type="protein sequence ID" value="HIH69050.1"/>
    <property type="molecule type" value="Genomic_DNA"/>
</dbReference>
<organism evidence="9 10">
    <name type="scientific">Methermicoccus shengliensis</name>
    <dbReference type="NCBI Taxonomy" id="660064"/>
    <lineage>
        <taxon>Archaea</taxon>
        <taxon>Methanobacteriati</taxon>
        <taxon>Methanobacteriota</taxon>
        <taxon>Stenosarchaea group</taxon>
        <taxon>Methanomicrobia</taxon>
        <taxon>Methanosarcinales</taxon>
        <taxon>Methermicoccaceae</taxon>
        <taxon>Methermicoccus</taxon>
    </lineage>
</organism>
<keyword evidence="6 7" id="KW-0687">Ribonucleoprotein</keyword>
<comment type="caution">
    <text evidence="9">The sequence shown here is derived from an EMBL/GenBank/DDBJ whole genome shotgun (WGS) entry which is preliminary data.</text>
</comment>
<comment type="subunit">
    <text evidence="7">Part of the 30S ribosomal subunit.</text>
</comment>
<dbReference type="GO" id="GO:0003735">
    <property type="term" value="F:structural constituent of ribosome"/>
    <property type="evidence" value="ECO:0007669"/>
    <property type="project" value="InterPro"/>
</dbReference>
<dbReference type="NCBIfam" id="NF001629">
    <property type="entry name" value="PRK00415.1"/>
    <property type="match status" value="1"/>
</dbReference>
<dbReference type="InterPro" id="IPR011332">
    <property type="entry name" value="Ribosomal_zn-bd"/>
</dbReference>
<name>A0A832VZ79_9EURY</name>
<feature type="binding site" evidence="7">
    <location>
        <position position="14"/>
    </location>
    <ligand>
        <name>Zn(2+)</name>
        <dbReference type="ChEBI" id="CHEBI:29105"/>
    </ligand>
</feature>
<dbReference type="InterPro" id="IPR023407">
    <property type="entry name" value="Ribosomal_eS27_Zn-bd_dom_sf"/>
</dbReference>
<dbReference type="Proteomes" id="UP000600363">
    <property type="component" value="Unassembled WGS sequence"/>
</dbReference>
<evidence type="ECO:0000256" key="8">
    <source>
        <dbReference type="RuleBase" id="RU000671"/>
    </source>
</evidence>
<accession>A0A832VZ79</accession>
<keyword evidence="4 7" id="KW-0862">Zinc</keyword>
<dbReference type="Gene3D" id="2.20.25.100">
    <property type="entry name" value="Zn-binding ribosomal proteins"/>
    <property type="match status" value="1"/>
</dbReference>
<keyword evidence="5 7" id="KW-0689">Ribosomal protein</keyword>
<dbReference type="GO" id="GO:0006412">
    <property type="term" value="P:translation"/>
    <property type="evidence" value="ECO:0007669"/>
    <property type="project" value="UniProtKB-UniRule"/>
</dbReference>
<dbReference type="HAMAP" id="MF_00371">
    <property type="entry name" value="Ribosomal_eS27"/>
    <property type="match status" value="1"/>
</dbReference>
<dbReference type="AlphaFoldDB" id="A0A832VZ79"/>
<dbReference type="PROSITE" id="PS01168">
    <property type="entry name" value="RIBOSOMAL_S27E"/>
    <property type="match status" value="1"/>
</dbReference>
<evidence type="ECO:0000256" key="7">
    <source>
        <dbReference type="HAMAP-Rule" id="MF_00371"/>
    </source>
</evidence>
<comment type="similarity">
    <text evidence="1 7 8">Belongs to the eukaryotic ribosomal protein eS27 family.</text>
</comment>
<dbReference type="RefSeq" id="WP_042684304.1">
    <property type="nucleotide sequence ID" value="NZ_DUIH01000002.1"/>
</dbReference>
<dbReference type="Pfam" id="PF01667">
    <property type="entry name" value="Ribosomal_S27e"/>
    <property type="match status" value="1"/>
</dbReference>
<sequence length="59" mass="6319">MSAGPRSRFLKVKCVDCENEMIVFGSASTVVRCSVCGRTLVEPTGGKADIKTTIVEVLE</sequence>
<evidence type="ECO:0000256" key="5">
    <source>
        <dbReference type="ARBA" id="ARBA00022980"/>
    </source>
</evidence>
<protein>
    <recommendedName>
        <fullName evidence="7">Small ribosomal subunit protein eS27</fullName>
    </recommendedName>
</protein>